<dbReference type="Proteomes" id="UP001159428">
    <property type="component" value="Unassembled WGS sequence"/>
</dbReference>
<protein>
    <submittedName>
        <fullName evidence="1">Uncharacterized protein</fullName>
    </submittedName>
</protein>
<accession>A0AAU9W621</accession>
<dbReference type="PANTHER" id="PTHR34615:SF1">
    <property type="entry name" value="PX DOMAIN-CONTAINING PROTEIN"/>
    <property type="match status" value="1"/>
</dbReference>
<sequence>MDDSECLFEFRFRKSDLLVHSEALHLPNYITCQQGTICDGIEGLCITLRRFAYPCRLSDLIPRFGCPIPELSMISSLVVDTIYPEHNQRITQWNDTLLNPALLGTYARAIQQNGSPLLNCFGFIDGTVRPICDLTKTKGLCTMGISEYMV</sequence>
<comment type="caution">
    <text evidence="1">The sequence shown here is derived from an EMBL/GenBank/DDBJ whole genome shotgun (WGS) entry which is preliminary data.</text>
</comment>
<name>A0AAU9W621_9CNID</name>
<dbReference type="EMBL" id="CALNXJ010000007">
    <property type="protein sequence ID" value="CAH3044906.1"/>
    <property type="molecule type" value="Genomic_DNA"/>
</dbReference>
<evidence type="ECO:0000313" key="2">
    <source>
        <dbReference type="Proteomes" id="UP001159428"/>
    </source>
</evidence>
<organism evidence="1 2">
    <name type="scientific">Pocillopora meandrina</name>
    <dbReference type="NCBI Taxonomy" id="46732"/>
    <lineage>
        <taxon>Eukaryota</taxon>
        <taxon>Metazoa</taxon>
        <taxon>Cnidaria</taxon>
        <taxon>Anthozoa</taxon>
        <taxon>Hexacorallia</taxon>
        <taxon>Scleractinia</taxon>
        <taxon>Astrocoeniina</taxon>
        <taxon>Pocilloporidae</taxon>
        <taxon>Pocillopora</taxon>
    </lineage>
</organism>
<reference evidence="1 2" key="1">
    <citation type="submission" date="2022-05" db="EMBL/GenBank/DDBJ databases">
        <authorList>
            <consortium name="Genoscope - CEA"/>
            <person name="William W."/>
        </authorList>
    </citation>
    <scope>NUCLEOTIDE SEQUENCE [LARGE SCALE GENOMIC DNA]</scope>
</reference>
<proteinExistence type="predicted"/>
<dbReference type="PANTHER" id="PTHR34615">
    <property type="entry name" value="PX DOMAIN-CONTAINING PROTEIN"/>
    <property type="match status" value="1"/>
</dbReference>
<evidence type="ECO:0000313" key="1">
    <source>
        <dbReference type="EMBL" id="CAH3044906.1"/>
    </source>
</evidence>
<gene>
    <name evidence="1" type="ORF">PMEA_00031465</name>
</gene>
<keyword evidence="2" id="KW-1185">Reference proteome</keyword>
<dbReference type="AlphaFoldDB" id="A0AAU9W621"/>